<proteinExistence type="predicted"/>
<reference evidence="1" key="2">
    <citation type="journal article" date="2015" name="Data Brief">
        <title>Shoot transcriptome of the giant reed, Arundo donax.</title>
        <authorList>
            <person name="Barrero R.A."/>
            <person name="Guerrero F.D."/>
            <person name="Moolhuijzen P."/>
            <person name="Goolsby J.A."/>
            <person name="Tidwell J."/>
            <person name="Bellgard S.E."/>
            <person name="Bellgard M.I."/>
        </authorList>
    </citation>
    <scope>NUCLEOTIDE SEQUENCE</scope>
    <source>
        <tissue evidence="1">Shoot tissue taken approximately 20 cm above the soil surface</tissue>
    </source>
</reference>
<name>A0A0A9B7A4_ARUDO</name>
<organism evidence="1">
    <name type="scientific">Arundo donax</name>
    <name type="common">Giant reed</name>
    <name type="synonym">Donax arundinaceus</name>
    <dbReference type="NCBI Taxonomy" id="35708"/>
    <lineage>
        <taxon>Eukaryota</taxon>
        <taxon>Viridiplantae</taxon>
        <taxon>Streptophyta</taxon>
        <taxon>Embryophyta</taxon>
        <taxon>Tracheophyta</taxon>
        <taxon>Spermatophyta</taxon>
        <taxon>Magnoliopsida</taxon>
        <taxon>Liliopsida</taxon>
        <taxon>Poales</taxon>
        <taxon>Poaceae</taxon>
        <taxon>PACMAD clade</taxon>
        <taxon>Arundinoideae</taxon>
        <taxon>Arundineae</taxon>
        <taxon>Arundo</taxon>
    </lineage>
</organism>
<dbReference type="EMBL" id="GBRH01238664">
    <property type="protein sequence ID" value="JAD59231.1"/>
    <property type="molecule type" value="Transcribed_RNA"/>
</dbReference>
<reference evidence="1" key="1">
    <citation type="submission" date="2014-09" db="EMBL/GenBank/DDBJ databases">
        <authorList>
            <person name="Magalhaes I.L.F."/>
            <person name="Oliveira U."/>
            <person name="Santos F.R."/>
            <person name="Vidigal T.H.D.A."/>
            <person name="Brescovit A.D."/>
            <person name="Santos A.J."/>
        </authorList>
    </citation>
    <scope>NUCLEOTIDE SEQUENCE</scope>
    <source>
        <tissue evidence="1">Shoot tissue taken approximately 20 cm above the soil surface</tissue>
    </source>
</reference>
<dbReference type="AlphaFoldDB" id="A0A0A9B7A4"/>
<protein>
    <submittedName>
        <fullName evidence="1">Uncharacterized protein</fullName>
    </submittedName>
</protein>
<accession>A0A0A9B7A4</accession>
<evidence type="ECO:0000313" key="1">
    <source>
        <dbReference type="EMBL" id="JAD59231.1"/>
    </source>
</evidence>
<sequence length="17" mass="1883">MAANVEHCDGRALRRSP</sequence>